<gene>
    <name evidence="1" type="ORF">METZ01_LOCUS17096</name>
</gene>
<protein>
    <submittedName>
        <fullName evidence="1">Uncharacterized protein</fullName>
    </submittedName>
</protein>
<dbReference type="AlphaFoldDB" id="A0A381PB81"/>
<evidence type="ECO:0000313" key="1">
    <source>
        <dbReference type="EMBL" id="SUZ64242.1"/>
    </source>
</evidence>
<name>A0A381PB81_9ZZZZ</name>
<organism evidence="1">
    <name type="scientific">marine metagenome</name>
    <dbReference type="NCBI Taxonomy" id="408172"/>
    <lineage>
        <taxon>unclassified sequences</taxon>
        <taxon>metagenomes</taxon>
        <taxon>ecological metagenomes</taxon>
    </lineage>
</organism>
<feature type="non-terminal residue" evidence="1">
    <location>
        <position position="1"/>
    </location>
</feature>
<proteinExistence type="predicted"/>
<dbReference type="EMBL" id="UINC01000929">
    <property type="protein sequence ID" value="SUZ64242.1"/>
    <property type="molecule type" value="Genomic_DNA"/>
</dbReference>
<sequence>VVALLHVAVPSGAVPSGADRRATADRG</sequence>
<accession>A0A381PB81</accession>
<reference evidence="1" key="1">
    <citation type="submission" date="2018-05" db="EMBL/GenBank/DDBJ databases">
        <authorList>
            <person name="Lanie J.A."/>
            <person name="Ng W.-L."/>
            <person name="Kazmierczak K.M."/>
            <person name="Andrzejewski T.M."/>
            <person name="Davidsen T.M."/>
            <person name="Wayne K.J."/>
            <person name="Tettelin H."/>
            <person name="Glass J.I."/>
            <person name="Rusch D."/>
            <person name="Podicherti R."/>
            <person name="Tsui H.-C.T."/>
            <person name="Winkler M.E."/>
        </authorList>
    </citation>
    <scope>NUCLEOTIDE SEQUENCE</scope>
</reference>